<reference evidence="1 2" key="1">
    <citation type="submission" date="2017-12" db="EMBL/GenBank/DDBJ databases">
        <title>Hemimetabolous genomes reveal molecular basis of termite eusociality.</title>
        <authorList>
            <person name="Harrison M.C."/>
            <person name="Jongepier E."/>
            <person name="Robertson H.M."/>
            <person name="Arning N."/>
            <person name="Bitard-Feildel T."/>
            <person name="Chao H."/>
            <person name="Childers C.P."/>
            <person name="Dinh H."/>
            <person name="Doddapaneni H."/>
            <person name="Dugan S."/>
            <person name="Gowin J."/>
            <person name="Greiner C."/>
            <person name="Han Y."/>
            <person name="Hu H."/>
            <person name="Hughes D.S.T."/>
            <person name="Huylmans A.-K."/>
            <person name="Kemena C."/>
            <person name="Kremer L.P.M."/>
            <person name="Lee S.L."/>
            <person name="Lopez-Ezquerra A."/>
            <person name="Mallet L."/>
            <person name="Monroy-Kuhn J.M."/>
            <person name="Moser A."/>
            <person name="Murali S.C."/>
            <person name="Muzny D.M."/>
            <person name="Otani S."/>
            <person name="Piulachs M.-D."/>
            <person name="Poelchau M."/>
            <person name="Qu J."/>
            <person name="Schaub F."/>
            <person name="Wada-Katsumata A."/>
            <person name="Worley K.C."/>
            <person name="Xie Q."/>
            <person name="Ylla G."/>
            <person name="Poulsen M."/>
            <person name="Gibbs R.A."/>
            <person name="Schal C."/>
            <person name="Richards S."/>
            <person name="Belles X."/>
            <person name="Korb J."/>
            <person name="Bornberg-Bauer E."/>
        </authorList>
    </citation>
    <scope>NUCLEOTIDE SEQUENCE [LARGE SCALE GENOMIC DNA]</scope>
    <source>
        <tissue evidence="1">Whole body</tissue>
    </source>
</reference>
<dbReference type="InParanoid" id="A0A2J7PHP1"/>
<evidence type="ECO:0008006" key="3">
    <source>
        <dbReference type="Google" id="ProtNLM"/>
    </source>
</evidence>
<evidence type="ECO:0000313" key="1">
    <source>
        <dbReference type="EMBL" id="PNF15849.1"/>
    </source>
</evidence>
<dbReference type="STRING" id="105785.A0A2J7PHP1"/>
<dbReference type="PANTHER" id="PTHR47326:SF1">
    <property type="entry name" value="HTH PSQ-TYPE DOMAIN-CONTAINING PROTEIN"/>
    <property type="match status" value="1"/>
</dbReference>
<dbReference type="InterPro" id="IPR036397">
    <property type="entry name" value="RNaseH_sf"/>
</dbReference>
<comment type="caution">
    <text evidence="1">The sequence shown here is derived from an EMBL/GenBank/DDBJ whole genome shotgun (WGS) entry which is preliminary data.</text>
</comment>
<proteinExistence type="predicted"/>
<feature type="non-terminal residue" evidence="1">
    <location>
        <position position="1"/>
    </location>
</feature>
<accession>A0A2J7PHP1</accession>
<dbReference type="Gene3D" id="3.30.420.10">
    <property type="entry name" value="Ribonuclease H-like superfamily/Ribonuclease H"/>
    <property type="match status" value="1"/>
</dbReference>
<protein>
    <recommendedName>
        <fullName evidence="3">Tc1-like transposase DDE domain-containing protein</fullName>
    </recommendedName>
</protein>
<dbReference type="AlphaFoldDB" id="A0A2J7PHP1"/>
<name>A0A2J7PHP1_9NEOP</name>
<dbReference type="GO" id="GO:0003676">
    <property type="term" value="F:nucleic acid binding"/>
    <property type="evidence" value="ECO:0007669"/>
    <property type="project" value="InterPro"/>
</dbReference>
<dbReference type="EMBL" id="NEVH01025134">
    <property type="protein sequence ID" value="PNF15849.1"/>
    <property type="molecule type" value="Genomic_DNA"/>
</dbReference>
<organism evidence="1 2">
    <name type="scientific">Cryptotermes secundus</name>
    <dbReference type="NCBI Taxonomy" id="105785"/>
    <lineage>
        <taxon>Eukaryota</taxon>
        <taxon>Metazoa</taxon>
        <taxon>Ecdysozoa</taxon>
        <taxon>Arthropoda</taxon>
        <taxon>Hexapoda</taxon>
        <taxon>Insecta</taxon>
        <taxon>Pterygota</taxon>
        <taxon>Neoptera</taxon>
        <taxon>Polyneoptera</taxon>
        <taxon>Dictyoptera</taxon>
        <taxon>Blattodea</taxon>
        <taxon>Blattoidea</taxon>
        <taxon>Termitoidae</taxon>
        <taxon>Kalotermitidae</taxon>
        <taxon>Cryptotermitinae</taxon>
        <taxon>Cryptotermes</taxon>
    </lineage>
</organism>
<gene>
    <name evidence="1" type="ORF">B7P43_G09056</name>
</gene>
<sequence length="272" mass="31908">RLHFKPYRLQLLQQLKPEDYGWCLEFCITMQEALEDEDFAAKLIFSDEATFHLSEKVNRHNVRLWGTENPCAIVALARHSPKLNVFCAKSQTKPYGPFFFCEKTVTGTSYLDMLQLWLFPQLAADSRDFVFQQDGGPPHWNINVRRYLNNELRHRWIGHVGENDVALFTWHPRSPDLTPCDFFLWGYIKDRVYVPPLPRTLVELRERIDAAVMSIDRMMLQNVEQARLPPGRVTPRGTHRTFVECEENLVSLRCFLHINHICTCNAWENIAF</sequence>
<evidence type="ECO:0000313" key="2">
    <source>
        <dbReference type="Proteomes" id="UP000235965"/>
    </source>
</evidence>
<dbReference type="PANTHER" id="PTHR47326">
    <property type="entry name" value="TRANSPOSABLE ELEMENT TC3 TRANSPOSASE-LIKE PROTEIN"/>
    <property type="match status" value="1"/>
</dbReference>
<dbReference type="OrthoDB" id="4794873at2759"/>
<dbReference type="Proteomes" id="UP000235965">
    <property type="component" value="Unassembled WGS sequence"/>
</dbReference>
<keyword evidence="2" id="KW-1185">Reference proteome</keyword>